<name>A0ABM8VAR6_9BACL</name>
<proteinExistence type="predicted"/>
<reference evidence="2 3" key="1">
    <citation type="submission" date="2021-06" db="EMBL/GenBank/DDBJ databases">
        <authorList>
            <person name="Criscuolo A."/>
        </authorList>
    </citation>
    <scope>NUCLEOTIDE SEQUENCE [LARGE SCALE GENOMIC DNA]</scope>
    <source>
        <strain evidence="3">CIP 111802</strain>
    </source>
</reference>
<evidence type="ECO:0000313" key="3">
    <source>
        <dbReference type="Proteomes" id="UP000730618"/>
    </source>
</evidence>
<dbReference type="EMBL" id="CAJVCE010000001">
    <property type="protein sequence ID" value="CAG7617180.1"/>
    <property type="molecule type" value="Genomic_DNA"/>
</dbReference>
<organism evidence="2 3">
    <name type="scientific">Paenibacillus allorhizosphaerae</name>
    <dbReference type="NCBI Taxonomy" id="2849866"/>
    <lineage>
        <taxon>Bacteria</taxon>
        <taxon>Bacillati</taxon>
        <taxon>Bacillota</taxon>
        <taxon>Bacilli</taxon>
        <taxon>Bacillales</taxon>
        <taxon>Paenibacillaceae</taxon>
        <taxon>Paenibacillus</taxon>
    </lineage>
</organism>
<dbReference type="Proteomes" id="UP000730618">
    <property type="component" value="Unassembled WGS sequence"/>
</dbReference>
<evidence type="ECO:0000259" key="1">
    <source>
        <dbReference type="Pfam" id="PF00326"/>
    </source>
</evidence>
<accession>A0ABM8VAR6</accession>
<feature type="domain" description="Peptidase S9 prolyl oligopeptidase catalytic" evidence="1">
    <location>
        <begin position="78"/>
        <end position="244"/>
    </location>
</feature>
<keyword evidence="3" id="KW-1185">Reference proteome</keyword>
<dbReference type="InterPro" id="IPR001375">
    <property type="entry name" value="Peptidase_S9_cat"/>
</dbReference>
<gene>
    <name evidence="2" type="ORF">PAECIP111802_00375</name>
</gene>
<dbReference type="RefSeq" id="WP_218096744.1">
    <property type="nucleotide sequence ID" value="NZ_CAJVCE010000001.1"/>
</dbReference>
<dbReference type="Pfam" id="PF00326">
    <property type="entry name" value="Peptidase_S9"/>
    <property type="match status" value="1"/>
</dbReference>
<evidence type="ECO:0000313" key="2">
    <source>
        <dbReference type="EMBL" id="CAG7617180.1"/>
    </source>
</evidence>
<comment type="caution">
    <text evidence="2">The sequence shown here is derived from an EMBL/GenBank/DDBJ whole genome shotgun (WGS) entry which is preliminary data.</text>
</comment>
<protein>
    <recommendedName>
        <fullName evidence="1">Peptidase S9 prolyl oligopeptidase catalytic domain-containing protein</fullName>
    </recommendedName>
</protein>
<sequence length="350" mass="39129">MFNPYEDEVRLAKTSLRPFQSPFQDFRCYPSSVTPGIRLGLNIIKPERPGPMLVQLHGWHMSMPNPVRREHPGELPYLVVQVDMRGRAFSEGKPDCNGYELIDIYDAVRFVQKEYAQHLLSAEPPIYLEGGSGGGGNVLAAVAKFPDLFAAATAFYGVSDYAAWYAQDETGEFRDELDVWVGRSPDDEPERYEARSGLRLAANVQTPLYMAHGDGDIRVPVSHSRSYVREMERLGKRSLVRYDELPGVGGRGHLTGASEEQLRLLEAESERNRSAHTQPAKLAISGSLLVGGYVYTQHFRIQLDAVDALAEAHYDLTSCQIAMFALLPYPYRITWADGSEDRGICKVSKI</sequence>